<name>A0ABS3VI05_9ACTN</name>
<dbReference type="RefSeq" id="WP_208570722.1">
    <property type="nucleotide sequence ID" value="NZ_JAGFWR010000035.1"/>
</dbReference>
<dbReference type="EMBL" id="JAGFWR010000035">
    <property type="protein sequence ID" value="MBO4165218.1"/>
    <property type="molecule type" value="Genomic_DNA"/>
</dbReference>
<evidence type="ECO:0008006" key="4">
    <source>
        <dbReference type="Google" id="ProtNLM"/>
    </source>
</evidence>
<feature type="region of interest" description="Disordered" evidence="1">
    <location>
        <begin position="79"/>
        <end position="99"/>
    </location>
</feature>
<organism evidence="2 3">
    <name type="scientific">Micromonospora antibiotica</name>
    <dbReference type="NCBI Taxonomy" id="2807623"/>
    <lineage>
        <taxon>Bacteria</taxon>
        <taxon>Bacillati</taxon>
        <taxon>Actinomycetota</taxon>
        <taxon>Actinomycetes</taxon>
        <taxon>Micromonosporales</taxon>
        <taxon>Micromonosporaceae</taxon>
        <taxon>Micromonospora</taxon>
    </lineage>
</organism>
<reference evidence="2 3" key="1">
    <citation type="submission" date="2021-03" db="EMBL/GenBank/DDBJ databases">
        <authorList>
            <person name="Lee D.-H."/>
        </authorList>
    </citation>
    <scope>NUCLEOTIDE SEQUENCE [LARGE SCALE GENOMIC DNA]</scope>
    <source>
        <strain evidence="2 3">MMS20-R2-23</strain>
    </source>
</reference>
<evidence type="ECO:0000256" key="1">
    <source>
        <dbReference type="SAM" id="MobiDB-lite"/>
    </source>
</evidence>
<sequence length="99" mass="9604">MSGLAAPLAAVVSALALGVGGVVLLTVRSWRTALGVLLELLVAAGLLRLPGGRSWPALATAVAVIVLRRVLWAGLGTPAPADHQPAGGPGPPGGPPPAG</sequence>
<gene>
    <name evidence="2" type="ORF">JQN83_31100</name>
</gene>
<evidence type="ECO:0000313" key="2">
    <source>
        <dbReference type="EMBL" id="MBO4165218.1"/>
    </source>
</evidence>
<proteinExistence type="predicted"/>
<feature type="compositionally biased region" description="Pro residues" evidence="1">
    <location>
        <begin position="88"/>
        <end position="99"/>
    </location>
</feature>
<accession>A0ABS3VI05</accession>
<protein>
    <recommendedName>
        <fullName evidence="4">DUF1622 domain-containing protein</fullName>
    </recommendedName>
</protein>
<dbReference type="Proteomes" id="UP000671399">
    <property type="component" value="Unassembled WGS sequence"/>
</dbReference>
<keyword evidence="3" id="KW-1185">Reference proteome</keyword>
<comment type="caution">
    <text evidence="2">The sequence shown here is derived from an EMBL/GenBank/DDBJ whole genome shotgun (WGS) entry which is preliminary data.</text>
</comment>
<evidence type="ECO:0000313" key="3">
    <source>
        <dbReference type="Proteomes" id="UP000671399"/>
    </source>
</evidence>